<dbReference type="SUPFAM" id="SSF53335">
    <property type="entry name" value="S-adenosyl-L-methionine-dependent methyltransferases"/>
    <property type="match status" value="1"/>
</dbReference>
<dbReference type="InterPro" id="IPR016718">
    <property type="entry name" value="rRNA_m1G-MeTrfase_A_prd"/>
</dbReference>
<dbReference type="Gene3D" id="3.40.50.150">
    <property type="entry name" value="Vaccinia Virus protein VP39"/>
    <property type="match status" value="1"/>
</dbReference>
<evidence type="ECO:0000313" key="5">
    <source>
        <dbReference type="Proteomes" id="UP000050901"/>
    </source>
</evidence>
<name>A0A0R1PA89_LIMMU</name>
<feature type="binding site" evidence="1">
    <location>
        <position position="49"/>
    </location>
    <ligand>
        <name>Zn(2+)</name>
        <dbReference type="ChEBI" id="CHEBI:29105"/>
    </ligand>
</feature>
<comment type="caution">
    <text evidence="4">The sequence shown here is derived from an EMBL/GenBank/DDBJ whole genome shotgun (WGS) entry which is preliminary data.</text>
</comment>
<evidence type="ECO:0000256" key="2">
    <source>
        <dbReference type="PIRSR" id="PIRSR018249-2"/>
    </source>
</evidence>
<keyword evidence="2" id="KW-0949">S-adenosyl-L-methionine</keyword>
<dbReference type="GO" id="GO:0032259">
    <property type="term" value="P:methylation"/>
    <property type="evidence" value="ECO:0007669"/>
    <property type="project" value="UniProtKB-KW"/>
</dbReference>
<feature type="binding site" evidence="2">
    <location>
        <position position="200"/>
    </location>
    <ligand>
        <name>S-adenosyl-L-methionine</name>
        <dbReference type="ChEBI" id="CHEBI:59789"/>
    </ligand>
</feature>
<reference evidence="4 5" key="1">
    <citation type="journal article" date="2015" name="Genome Announc.">
        <title>Expanding the biotechnology potential of lactobacilli through comparative genomics of 213 strains and associated genera.</title>
        <authorList>
            <person name="Sun Z."/>
            <person name="Harris H.M."/>
            <person name="McCann A."/>
            <person name="Guo C."/>
            <person name="Argimon S."/>
            <person name="Zhang W."/>
            <person name="Yang X."/>
            <person name="Jeffery I.B."/>
            <person name="Cooney J.C."/>
            <person name="Kagawa T.F."/>
            <person name="Liu W."/>
            <person name="Song Y."/>
            <person name="Salvetti E."/>
            <person name="Wrobel A."/>
            <person name="Rasinkangas P."/>
            <person name="Parkhill J."/>
            <person name="Rea M.C."/>
            <person name="O'Sullivan O."/>
            <person name="Ritari J."/>
            <person name="Douillard F.P."/>
            <person name="Paul Ross R."/>
            <person name="Yang R."/>
            <person name="Briner A.E."/>
            <person name="Felis G.E."/>
            <person name="de Vos W.M."/>
            <person name="Barrangou R."/>
            <person name="Klaenhammer T.R."/>
            <person name="Caufield P.W."/>
            <person name="Cui Y."/>
            <person name="Zhang H."/>
            <person name="O'Toole P.W."/>
        </authorList>
    </citation>
    <scope>NUCLEOTIDE SEQUENCE [LARGE SCALE GENOMIC DNA]</scope>
    <source>
        <strain evidence="4 5">DSM 13345</strain>
    </source>
</reference>
<feature type="binding site" evidence="1">
    <location>
        <position position="45"/>
    </location>
    <ligand>
        <name>Zn(2+)</name>
        <dbReference type="ChEBI" id="CHEBI:29105"/>
    </ligand>
</feature>
<evidence type="ECO:0000256" key="1">
    <source>
        <dbReference type="PIRSR" id="PIRSR018249-1"/>
    </source>
</evidence>
<feature type="domain" description="Methyltransferase" evidence="3">
    <location>
        <begin position="104"/>
        <end position="213"/>
    </location>
</feature>
<dbReference type="Pfam" id="PF13847">
    <property type="entry name" value="Methyltransf_31"/>
    <property type="match status" value="1"/>
</dbReference>
<dbReference type="PIRSF" id="PIRSF018249">
    <property type="entry name" value="MyrA_prd"/>
    <property type="match status" value="1"/>
</dbReference>
<keyword evidence="4" id="KW-0489">Methyltransferase</keyword>
<dbReference type="GO" id="GO:0046872">
    <property type="term" value="F:metal ion binding"/>
    <property type="evidence" value="ECO:0007669"/>
    <property type="project" value="UniProtKB-KW"/>
</dbReference>
<dbReference type="PATRIC" id="fig|1423771.3.peg.373"/>
<dbReference type="EMBL" id="AZEQ01000011">
    <property type="protein sequence ID" value="KRL25515.1"/>
    <property type="molecule type" value="Genomic_DNA"/>
</dbReference>
<dbReference type="Proteomes" id="UP000050901">
    <property type="component" value="Unassembled WGS sequence"/>
</dbReference>
<dbReference type="CDD" id="cd02440">
    <property type="entry name" value="AdoMet_MTases"/>
    <property type="match status" value="1"/>
</dbReference>
<evidence type="ECO:0000313" key="4">
    <source>
        <dbReference type="EMBL" id="KRL25515.1"/>
    </source>
</evidence>
<dbReference type="InterPro" id="IPR029063">
    <property type="entry name" value="SAM-dependent_MTases_sf"/>
</dbReference>
<protein>
    <submittedName>
        <fullName evidence="4">rRNA (Guanine-N(1)-)-methyltransferase</fullName>
    </submittedName>
</protein>
<dbReference type="PANTHER" id="PTHR43591:SF24">
    <property type="entry name" value="2-METHOXY-6-POLYPRENYL-1,4-BENZOQUINOL METHYLASE, MITOCHONDRIAL"/>
    <property type="match status" value="1"/>
</dbReference>
<keyword evidence="1" id="KW-0862">Zinc</keyword>
<dbReference type="PANTHER" id="PTHR43591">
    <property type="entry name" value="METHYLTRANSFERASE"/>
    <property type="match status" value="1"/>
</dbReference>
<dbReference type="GO" id="GO:0008168">
    <property type="term" value="F:methyltransferase activity"/>
    <property type="evidence" value="ECO:0007669"/>
    <property type="project" value="UniProtKB-KW"/>
</dbReference>
<sequence>MSKLKGSSMKKIVIKKQWVNEHRRLFRCSVCQAPIKGVFENSLVCKQGHAIDFNKHGYLYFLNNGNGTDYDRAMFEARRRMLSAGLFLPMLKQINAVMPDQPQTILDVGTGEGTPLFQLETLRNQNDAAIGFDISKAGVQLATQLPGKLFFCVADLRRLPFADESFDQVMELFSPSDYQEFDRILKPGGQLLKIIPNANYLIELRHLLYDQNDQHAAYDNTPVVERFMQHYQQARIVPLQYQFEIPLGLAEDLVEMSPLHWGRNAKQLDESDLSSLKQVTVDVSLLIGKKI</sequence>
<keyword evidence="4" id="KW-0808">Transferase</keyword>
<evidence type="ECO:0000259" key="3">
    <source>
        <dbReference type="Pfam" id="PF13847"/>
    </source>
</evidence>
<feature type="binding site" evidence="2">
    <location>
        <position position="87"/>
    </location>
    <ligand>
        <name>S-adenosyl-L-methionine</name>
        <dbReference type="ChEBI" id="CHEBI:59789"/>
    </ligand>
</feature>
<organism evidence="4 5">
    <name type="scientific">Limosilactobacillus mucosae DSM 13345</name>
    <dbReference type="NCBI Taxonomy" id="1423771"/>
    <lineage>
        <taxon>Bacteria</taxon>
        <taxon>Bacillati</taxon>
        <taxon>Bacillota</taxon>
        <taxon>Bacilli</taxon>
        <taxon>Lactobacillales</taxon>
        <taxon>Lactobacillaceae</taxon>
        <taxon>Limosilactobacillus</taxon>
    </lineage>
</organism>
<accession>A0A0R1PA89</accession>
<dbReference type="AlphaFoldDB" id="A0A0R1PA89"/>
<dbReference type="InterPro" id="IPR025714">
    <property type="entry name" value="Methyltranfer_dom"/>
</dbReference>
<proteinExistence type="predicted"/>
<feature type="binding site" evidence="2">
    <location>
        <begin position="112"/>
        <end position="113"/>
    </location>
    <ligand>
        <name>S-adenosyl-L-methionine</name>
        <dbReference type="ChEBI" id="CHEBI:59789"/>
    </ligand>
</feature>
<gene>
    <name evidence="4" type="ORF">FC47_GL000365</name>
</gene>
<keyword evidence="1" id="KW-0479">Metal-binding</keyword>